<keyword evidence="4" id="KW-0648">Protein biosynthesis</keyword>
<dbReference type="CDD" id="cd11559">
    <property type="entry name" value="W2_eIF4G1_like"/>
    <property type="match status" value="1"/>
</dbReference>
<dbReference type="SMART" id="SM00515">
    <property type="entry name" value="eIF5C"/>
    <property type="match status" value="1"/>
</dbReference>
<dbReference type="PROSITE" id="PS51363">
    <property type="entry name" value="W2"/>
    <property type="match status" value="1"/>
</dbReference>
<dbReference type="Pfam" id="PF02020">
    <property type="entry name" value="W2"/>
    <property type="match status" value="1"/>
</dbReference>
<dbReference type="PANTHER" id="PTHR23253:SF9">
    <property type="entry name" value="EUKARYOTIC TRANSLATION INITIATION FACTOR 4 GAMMA 2"/>
    <property type="match status" value="1"/>
</dbReference>
<dbReference type="Proteomes" id="UP001501940">
    <property type="component" value="Chromosome 1"/>
</dbReference>
<evidence type="ECO:0008006" key="10">
    <source>
        <dbReference type="Google" id="ProtNLM"/>
    </source>
</evidence>
<evidence type="ECO:0000256" key="4">
    <source>
        <dbReference type="ARBA" id="ARBA00022917"/>
    </source>
</evidence>
<dbReference type="GO" id="GO:0006417">
    <property type="term" value="P:regulation of translation"/>
    <property type="evidence" value="ECO:0007669"/>
    <property type="project" value="UniProtKB-KW"/>
</dbReference>
<organism evidence="8 9">
    <name type="scientific">Amphiprion ocellaris</name>
    <name type="common">Clown anemonefish</name>
    <dbReference type="NCBI Taxonomy" id="80972"/>
    <lineage>
        <taxon>Eukaryota</taxon>
        <taxon>Metazoa</taxon>
        <taxon>Chordata</taxon>
        <taxon>Craniata</taxon>
        <taxon>Vertebrata</taxon>
        <taxon>Euteleostomi</taxon>
        <taxon>Actinopterygii</taxon>
        <taxon>Neopterygii</taxon>
        <taxon>Teleostei</taxon>
        <taxon>Neoteleostei</taxon>
        <taxon>Acanthomorphata</taxon>
        <taxon>Ovalentaria</taxon>
        <taxon>Pomacentridae</taxon>
        <taxon>Amphiprion</taxon>
    </lineage>
</organism>
<evidence type="ECO:0000313" key="8">
    <source>
        <dbReference type="Ensembl" id="ENSAOCP00000054183.1"/>
    </source>
</evidence>
<evidence type="ECO:0000256" key="2">
    <source>
        <dbReference type="ARBA" id="ARBA00022540"/>
    </source>
</evidence>
<name>A0AAQ5YK69_AMPOC</name>
<evidence type="ECO:0000256" key="1">
    <source>
        <dbReference type="ARBA" id="ARBA00005775"/>
    </source>
</evidence>
<evidence type="ECO:0000259" key="6">
    <source>
        <dbReference type="PROSITE" id="PS51363"/>
    </source>
</evidence>
<dbReference type="GeneTree" id="ENSGT00940000154675"/>
<keyword evidence="9" id="KW-1185">Reference proteome</keyword>
<dbReference type="Pfam" id="PF02847">
    <property type="entry name" value="MA3"/>
    <property type="match status" value="1"/>
</dbReference>
<dbReference type="FunFam" id="1.25.40.180:FF:000007">
    <property type="entry name" value="Eukaryotic translation initiation factor 4 gamma 2"/>
    <property type="match status" value="1"/>
</dbReference>
<feature type="compositionally biased region" description="Polar residues" evidence="5">
    <location>
        <begin position="252"/>
        <end position="264"/>
    </location>
</feature>
<reference evidence="8 9" key="1">
    <citation type="submission" date="2022-01" db="EMBL/GenBank/DDBJ databases">
        <title>A chromosome-scale genome assembly of the false clownfish, Amphiprion ocellaris.</title>
        <authorList>
            <person name="Ryu T."/>
        </authorList>
    </citation>
    <scope>NUCLEOTIDE SEQUENCE [LARGE SCALE GENOMIC DNA]</scope>
</reference>
<evidence type="ECO:0000256" key="3">
    <source>
        <dbReference type="ARBA" id="ARBA00022845"/>
    </source>
</evidence>
<keyword evidence="3" id="KW-0810">Translation regulation</keyword>
<dbReference type="GO" id="GO:0003743">
    <property type="term" value="F:translation initiation factor activity"/>
    <property type="evidence" value="ECO:0007669"/>
    <property type="project" value="UniProtKB-KW"/>
</dbReference>
<sequence length="625" mass="71687">VLYFFSNKLFFQSLMDQYFGRMRSLTNNKELPARIRFLLQNTVELRDNNWVPRKAYVDNGPKTINQVRQDAVKDLGVFIPPPSDAMRNDFFMDNSSFLPTRVKYDRETLGGLADMFGQMPGSGIGTGPGVIQDHYSPTMGRHRANPIFNGHIGNGNGSHQPQFEAGSKPYVKPNQGQHSPVFNHKQNHLVQMQSKDMAPRFSKKGKLNVDEISLRPAQSFILNKNQVPKLQPQMTMIPQMAWPQSQSSSNSGKTSKVQQKSSSYKGRETLVADYLNSKNIDEALNAAKEMKAPKHFLSEMLNKIMVYSLDRSDEDKEHASTLIHSLCTEGLVTCENLMQAFLSVLDQCPKIEEEIPLVKSYLAQFAARAIIADLVSIDDFAHQLENGAHFPLFLLCLQQMVKLKDREWLSDLFQQSKVNMQKMLPEIDQNKDRMLEILEGKGLSFLFPLMKLEKELLKQIKVDPSPQSIYKWIKDNISPKLHTDRGFVNILITSFLQYIAYEINPEDDEEQLAAPSKEQLDKEKQLLLSFKPVMQKFLHDYIDLQVSALYALQVHCNAKGFPKGMLLRYFANLYDMEIIEEEGFLSWKEDITQEYPGKGKALFQVNQWLTWLETAEEEESEDEDY</sequence>
<dbReference type="PROSITE" id="PS51366">
    <property type="entry name" value="MI"/>
    <property type="match status" value="1"/>
</dbReference>
<dbReference type="FunFam" id="1.25.40.180:FF:000017">
    <property type="entry name" value="Eukaryotic translation initiation factor 4 gamma 2"/>
    <property type="match status" value="1"/>
</dbReference>
<evidence type="ECO:0000313" key="9">
    <source>
        <dbReference type="Proteomes" id="UP001501940"/>
    </source>
</evidence>
<protein>
    <recommendedName>
        <fullName evidence="10">Eukaryotic translation initiation factor 4, gamma 2a</fullName>
    </recommendedName>
</protein>
<feature type="region of interest" description="Disordered" evidence="5">
    <location>
        <begin position="241"/>
        <end position="264"/>
    </location>
</feature>
<dbReference type="GO" id="GO:0016281">
    <property type="term" value="C:eukaryotic translation initiation factor 4F complex"/>
    <property type="evidence" value="ECO:0007669"/>
    <property type="project" value="TreeGrafter"/>
</dbReference>
<reference evidence="8" key="3">
    <citation type="submission" date="2025-09" db="UniProtKB">
        <authorList>
            <consortium name="Ensembl"/>
        </authorList>
    </citation>
    <scope>IDENTIFICATION</scope>
</reference>
<dbReference type="SUPFAM" id="SSF48371">
    <property type="entry name" value="ARM repeat"/>
    <property type="match status" value="3"/>
</dbReference>
<keyword evidence="2" id="KW-0396">Initiation factor</keyword>
<dbReference type="GO" id="GO:0003729">
    <property type="term" value="F:mRNA binding"/>
    <property type="evidence" value="ECO:0007669"/>
    <property type="project" value="TreeGrafter"/>
</dbReference>
<dbReference type="InterPro" id="IPR003891">
    <property type="entry name" value="Initiation_fac_eIF4g_MI"/>
</dbReference>
<evidence type="ECO:0000259" key="7">
    <source>
        <dbReference type="PROSITE" id="PS51366"/>
    </source>
</evidence>
<dbReference type="InterPro" id="IPR016024">
    <property type="entry name" value="ARM-type_fold"/>
</dbReference>
<reference evidence="8" key="2">
    <citation type="submission" date="2025-08" db="UniProtKB">
        <authorList>
            <consortium name="Ensembl"/>
        </authorList>
    </citation>
    <scope>IDENTIFICATION</scope>
</reference>
<comment type="similarity">
    <text evidence="1">Belongs to the eukaryotic initiation factor 4G family.</text>
</comment>
<dbReference type="Gene3D" id="1.25.40.180">
    <property type="match status" value="3"/>
</dbReference>
<dbReference type="AlphaFoldDB" id="A0AAQ5YK69"/>
<feature type="domain" description="MI" evidence="7">
    <location>
        <begin position="262"/>
        <end position="385"/>
    </location>
</feature>
<proteinExistence type="inferred from homology"/>
<feature type="domain" description="W2" evidence="6">
    <location>
        <begin position="439"/>
        <end position="622"/>
    </location>
</feature>
<accession>A0AAQ5YK69</accession>
<dbReference type="SMART" id="SM00544">
    <property type="entry name" value="MA3"/>
    <property type="match status" value="1"/>
</dbReference>
<dbReference type="InterPro" id="IPR003307">
    <property type="entry name" value="W2_domain"/>
</dbReference>
<evidence type="ECO:0000256" key="5">
    <source>
        <dbReference type="SAM" id="MobiDB-lite"/>
    </source>
</evidence>
<dbReference type="PANTHER" id="PTHR23253">
    <property type="entry name" value="EUKARYOTIC TRANSLATION INITIATION FACTOR 4 GAMMA"/>
    <property type="match status" value="1"/>
</dbReference>
<dbReference type="Ensembl" id="ENSAOCT00000072333.1">
    <property type="protein sequence ID" value="ENSAOCP00000054183.1"/>
    <property type="gene ID" value="ENSAOCG00000002148.2"/>
</dbReference>